<evidence type="ECO:0000256" key="3">
    <source>
        <dbReference type="ARBA" id="ARBA00022692"/>
    </source>
</evidence>
<dbReference type="InterPro" id="IPR000742">
    <property type="entry name" value="EGF"/>
</dbReference>
<evidence type="ECO:0000256" key="10">
    <source>
        <dbReference type="ARBA" id="ARBA00023157"/>
    </source>
</evidence>
<keyword evidence="3 14" id="KW-0812">Transmembrane</keyword>
<keyword evidence="4" id="KW-0479">Metal-binding</keyword>
<keyword evidence="11" id="KW-0325">Glycoprotein</keyword>
<dbReference type="PROSITE" id="PS01186">
    <property type="entry name" value="EGF_2"/>
    <property type="match status" value="1"/>
</dbReference>
<keyword evidence="2" id="KW-1003">Cell membrane</keyword>
<dbReference type="PROSITE" id="PS00022">
    <property type="entry name" value="EGF_1"/>
    <property type="match status" value="1"/>
</dbReference>
<dbReference type="Pfam" id="PF00054">
    <property type="entry name" value="Laminin_G_1"/>
    <property type="match status" value="1"/>
</dbReference>
<evidence type="ECO:0000256" key="14">
    <source>
        <dbReference type="SAM" id="Phobius"/>
    </source>
</evidence>
<dbReference type="InterPro" id="IPR027397">
    <property type="entry name" value="Catenin-bd_sf"/>
</dbReference>
<dbReference type="SMART" id="SM00282">
    <property type="entry name" value="LamG"/>
    <property type="match status" value="2"/>
</dbReference>
<evidence type="ECO:0008006" key="19">
    <source>
        <dbReference type="Google" id="ProtNLM"/>
    </source>
</evidence>
<evidence type="ECO:0000256" key="2">
    <source>
        <dbReference type="ARBA" id="ARBA00022475"/>
    </source>
</evidence>
<feature type="disulfide bond" evidence="12">
    <location>
        <begin position="515"/>
        <end position="524"/>
    </location>
</feature>
<comment type="function">
    <text evidence="13">Cadherins are calcium-dependent cell adhesion proteins.</text>
</comment>
<dbReference type="GO" id="GO:0005509">
    <property type="term" value="F:calcium ion binding"/>
    <property type="evidence" value="ECO:0007669"/>
    <property type="project" value="InterPro"/>
</dbReference>
<dbReference type="InterPro" id="IPR000233">
    <property type="entry name" value="Cadherin_Y-type_LIR"/>
</dbReference>
<feature type="transmembrane region" description="Helical" evidence="14">
    <location>
        <begin position="545"/>
        <end position="570"/>
    </location>
</feature>
<dbReference type="SMART" id="SM00181">
    <property type="entry name" value="EGF"/>
    <property type="match status" value="2"/>
</dbReference>
<accession>A0AA89BPU7</accession>
<dbReference type="PANTHER" id="PTHR15036">
    <property type="entry name" value="PIKACHURIN-LIKE PROTEIN"/>
    <property type="match status" value="1"/>
</dbReference>
<feature type="disulfide bond" evidence="12">
    <location>
        <begin position="496"/>
        <end position="513"/>
    </location>
</feature>
<dbReference type="Gene3D" id="2.10.25.10">
    <property type="entry name" value="Laminin"/>
    <property type="match status" value="1"/>
</dbReference>
<keyword evidence="10 12" id="KW-1015">Disulfide bond</keyword>
<evidence type="ECO:0000256" key="1">
    <source>
        <dbReference type="ARBA" id="ARBA00004251"/>
    </source>
</evidence>
<keyword evidence="5" id="KW-0677">Repeat</keyword>
<evidence type="ECO:0000259" key="15">
    <source>
        <dbReference type="PROSITE" id="PS50025"/>
    </source>
</evidence>
<feature type="domain" description="Laminin G" evidence="15">
    <location>
        <begin position="242"/>
        <end position="439"/>
    </location>
</feature>
<dbReference type="InterPro" id="IPR001791">
    <property type="entry name" value="Laminin_G"/>
</dbReference>
<gene>
    <name evidence="17" type="ORF">FSP39_022355</name>
</gene>
<sequence>MPGFDGARCQQTTHSFSNGYVLYPPLAQCEDSVTSIEFATRMDTALIFYNGPSGSLANHQPRDFVSLALISGYPQVIVDHGSGNVTLYVDGKAVRVIVDRCQSSEFLSGSESVEDRRPCEASGSTLGRNKYLNVNHMLQMGGRYDVLEYPPGLTRRRFDGCIRNFIHNGELYDLHTSRHHPGENHRNGCPEEDSVCNTIQGQKCGPRGRCQMVVLGQSDVECTCDPGFRPSEPGSKKCDTKTSVRDLKSRSYMTWTLKNEMFNMLAKQEVSFQIRFRTRDPDGGILLHLPSNSQEFITLQIVNNHVELTYNLRDDTSSLFDHSLSLSSAPANNGQWHTVHVHRIGRWFQLKMDSGEGRYFNETFGSNKDSQFFYMKRDQIVAGARVSFDPSAYYNGKGLTQTCITDIRIDNMWFPMKSDENSISPAAILEHSPEVEHGCNRTDCLGVRCPAPDENYIAQVCYPLFDHYECRCPKGTQPYTGVSCQPIKFCTDPSPCKAGGRCIELVEKRTFRCDCPKGWIGPTCNQQASTVPEGAVFTAGVTPEVIIIIVVSVFAVLLIASLVFLLLWVVNRGSREKSILYDDQYDDIRENVMDHDEEGAGEEDQDCYDISRLQKPNSSMDRYQPLTAKLLGRSYTGDPPDVGDFIEDKLRDIDEDPTAPPHDNVMEFDFEGFGSDAGSLSSLNTASSDNDQEYNYLEDWGPKFAKLANMYNSGEEDL</sequence>
<dbReference type="Pfam" id="PF01049">
    <property type="entry name" value="CADH_Y-type_LIR"/>
    <property type="match status" value="1"/>
</dbReference>
<dbReference type="SUPFAM" id="SSF57196">
    <property type="entry name" value="EGF/Laminin"/>
    <property type="match status" value="1"/>
</dbReference>
<dbReference type="GO" id="GO:0005886">
    <property type="term" value="C:plasma membrane"/>
    <property type="evidence" value="ECO:0007669"/>
    <property type="project" value="UniProtKB-SubCell"/>
</dbReference>
<evidence type="ECO:0000256" key="4">
    <source>
        <dbReference type="ARBA" id="ARBA00022723"/>
    </source>
</evidence>
<dbReference type="Proteomes" id="UP001186944">
    <property type="component" value="Unassembled WGS sequence"/>
</dbReference>
<dbReference type="Pfam" id="PF00008">
    <property type="entry name" value="EGF"/>
    <property type="match status" value="1"/>
</dbReference>
<feature type="domain" description="EGF-like" evidence="16">
    <location>
        <begin position="486"/>
        <end position="525"/>
    </location>
</feature>
<keyword evidence="6" id="KW-0106">Calcium</keyword>
<dbReference type="FunFam" id="4.10.900.10:FF:000001">
    <property type="entry name" value="Cadherin 2"/>
    <property type="match status" value="1"/>
</dbReference>
<evidence type="ECO:0000256" key="9">
    <source>
        <dbReference type="ARBA" id="ARBA00023136"/>
    </source>
</evidence>
<keyword evidence="18" id="KW-1185">Reference proteome</keyword>
<dbReference type="GO" id="GO:0007156">
    <property type="term" value="P:homophilic cell adhesion via plasma membrane adhesion molecules"/>
    <property type="evidence" value="ECO:0007669"/>
    <property type="project" value="InterPro"/>
</dbReference>
<dbReference type="SUPFAM" id="SSF49899">
    <property type="entry name" value="Concanavalin A-like lectins/glucanases"/>
    <property type="match status" value="2"/>
</dbReference>
<dbReference type="Gene3D" id="4.10.900.10">
    <property type="entry name" value="TCF3-CBD (Catenin binding domain)"/>
    <property type="match status" value="1"/>
</dbReference>
<dbReference type="Pfam" id="PF02210">
    <property type="entry name" value="Laminin_G_2"/>
    <property type="match status" value="1"/>
</dbReference>
<evidence type="ECO:0000256" key="12">
    <source>
        <dbReference type="PROSITE-ProRule" id="PRU00076"/>
    </source>
</evidence>
<dbReference type="PANTHER" id="PTHR15036:SF85">
    <property type="entry name" value="SP2353, ISOFORM A"/>
    <property type="match status" value="1"/>
</dbReference>
<evidence type="ECO:0000256" key="6">
    <source>
        <dbReference type="ARBA" id="ARBA00022837"/>
    </source>
</evidence>
<dbReference type="CDD" id="cd00054">
    <property type="entry name" value="EGF_CA"/>
    <property type="match status" value="1"/>
</dbReference>
<evidence type="ECO:0000256" key="7">
    <source>
        <dbReference type="ARBA" id="ARBA00022889"/>
    </source>
</evidence>
<organism evidence="17 18">
    <name type="scientific">Pinctada imbricata</name>
    <name type="common">Atlantic pearl-oyster</name>
    <name type="synonym">Pinctada martensii</name>
    <dbReference type="NCBI Taxonomy" id="66713"/>
    <lineage>
        <taxon>Eukaryota</taxon>
        <taxon>Metazoa</taxon>
        <taxon>Spiralia</taxon>
        <taxon>Lophotrochozoa</taxon>
        <taxon>Mollusca</taxon>
        <taxon>Bivalvia</taxon>
        <taxon>Autobranchia</taxon>
        <taxon>Pteriomorphia</taxon>
        <taxon>Pterioida</taxon>
        <taxon>Pterioidea</taxon>
        <taxon>Pteriidae</taxon>
        <taxon>Pinctada</taxon>
    </lineage>
</organism>
<name>A0AA89BPU7_PINIB</name>
<evidence type="ECO:0000256" key="8">
    <source>
        <dbReference type="ARBA" id="ARBA00022989"/>
    </source>
</evidence>
<evidence type="ECO:0000256" key="5">
    <source>
        <dbReference type="ARBA" id="ARBA00022737"/>
    </source>
</evidence>
<comment type="subcellular location">
    <subcellularLocation>
        <location evidence="1">Cell membrane</location>
        <topology evidence="1">Single-pass type I membrane protein</topology>
    </subcellularLocation>
</comment>
<evidence type="ECO:0000313" key="17">
    <source>
        <dbReference type="EMBL" id="KAK3086712.1"/>
    </source>
</evidence>
<dbReference type="CDD" id="cd00110">
    <property type="entry name" value="LamG"/>
    <property type="match status" value="2"/>
</dbReference>
<keyword evidence="12" id="KW-0245">EGF-like domain</keyword>
<proteinExistence type="predicted"/>
<protein>
    <recommendedName>
        <fullName evidence="19">Neural-cadherin</fullName>
    </recommendedName>
</protein>
<dbReference type="Gene3D" id="2.60.120.200">
    <property type="match status" value="2"/>
</dbReference>
<keyword evidence="7" id="KW-0130">Cell adhesion</keyword>
<evidence type="ECO:0000313" key="18">
    <source>
        <dbReference type="Proteomes" id="UP001186944"/>
    </source>
</evidence>
<dbReference type="AlphaFoldDB" id="A0AA89BPU7"/>
<evidence type="ECO:0000259" key="16">
    <source>
        <dbReference type="PROSITE" id="PS50026"/>
    </source>
</evidence>
<dbReference type="PROSITE" id="PS50025">
    <property type="entry name" value="LAM_G_DOMAIN"/>
    <property type="match status" value="2"/>
</dbReference>
<evidence type="ECO:0000256" key="11">
    <source>
        <dbReference type="ARBA" id="ARBA00023180"/>
    </source>
</evidence>
<feature type="domain" description="Laminin G" evidence="15">
    <location>
        <begin position="10"/>
        <end position="189"/>
    </location>
</feature>
<comment type="caution">
    <text evidence="17">The sequence shown here is derived from an EMBL/GenBank/DDBJ whole genome shotgun (WGS) entry which is preliminary data.</text>
</comment>
<dbReference type="InterPro" id="IPR050372">
    <property type="entry name" value="Neurexin-related_CASP"/>
</dbReference>
<dbReference type="EMBL" id="VSWD01000012">
    <property type="protein sequence ID" value="KAK3086712.1"/>
    <property type="molecule type" value="Genomic_DNA"/>
</dbReference>
<comment type="caution">
    <text evidence="12">Lacks conserved residue(s) required for the propagation of feature annotation.</text>
</comment>
<keyword evidence="8 14" id="KW-1133">Transmembrane helix</keyword>
<dbReference type="InterPro" id="IPR013320">
    <property type="entry name" value="ConA-like_dom_sf"/>
</dbReference>
<dbReference type="PROSITE" id="PS50026">
    <property type="entry name" value="EGF_3"/>
    <property type="match status" value="1"/>
</dbReference>
<keyword evidence="9 14" id="KW-0472">Membrane</keyword>
<evidence type="ECO:0000256" key="13">
    <source>
        <dbReference type="RuleBase" id="RU004357"/>
    </source>
</evidence>
<reference evidence="17" key="1">
    <citation type="submission" date="2019-08" db="EMBL/GenBank/DDBJ databases">
        <title>The improved chromosome-level genome for the pearl oyster Pinctada fucata martensii using PacBio sequencing and Hi-C.</title>
        <authorList>
            <person name="Zheng Z."/>
        </authorList>
    </citation>
    <scope>NUCLEOTIDE SEQUENCE</scope>
    <source>
        <strain evidence="17">ZZ-2019</strain>
        <tissue evidence="17">Adductor muscle</tissue>
    </source>
</reference>